<dbReference type="EMBL" id="JAOPGA020001361">
    <property type="protein sequence ID" value="KAL0487664.1"/>
    <property type="molecule type" value="Genomic_DNA"/>
</dbReference>
<evidence type="ECO:0000313" key="1">
    <source>
        <dbReference type="EMBL" id="KAL0487664.1"/>
    </source>
</evidence>
<sequence length="74" mass="8795">MQERNTARDAVLSVLPDAEIEYLCHDSYPIFVRVSLNDKEIWKNEQRALFRKNASRREQSISEIKENLRKVMTN</sequence>
<name>A0AAW2ZG73_9EUKA</name>
<dbReference type="AlphaFoldDB" id="A0AAW2ZG73"/>
<keyword evidence="2" id="KW-1185">Reference proteome</keyword>
<reference evidence="1 2" key="1">
    <citation type="submission" date="2024-03" db="EMBL/GenBank/DDBJ databases">
        <title>The Acrasis kona genome and developmental transcriptomes reveal deep origins of eukaryotic multicellular pathways.</title>
        <authorList>
            <person name="Sheikh S."/>
            <person name="Fu C.-J."/>
            <person name="Brown M.W."/>
            <person name="Baldauf S.L."/>
        </authorList>
    </citation>
    <scope>NUCLEOTIDE SEQUENCE [LARGE SCALE GENOMIC DNA]</scope>
    <source>
        <strain evidence="1 2">ATCC MYA-3509</strain>
    </source>
</reference>
<organism evidence="1 2">
    <name type="scientific">Acrasis kona</name>
    <dbReference type="NCBI Taxonomy" id="1008807"/>
    <lineage>
        <taxon>Eukaryota</taxon>
        <taxon>Discoba</taxon>
        <taxon>Heterolobosea</taxon>
        <taxon>Tetramitia</taxon>
        <taxon>Eutetramitia</taxon>
        <taxon>Acrasidae</taxon>
        <taxon>Acrasis</taxon>
    </lineage>
</organism>
<proteinExistence type="predicted"/>
<protein>
    <submittedName>
        <fullName evidence="1">Uncharacterized protein</fullName>
    </submittedName>
</protein>
<gene>
    <name evidence="1" type="ORF">AKO1_008722</name>
</gene>
<evidence type="ECO:0000313" key="2">
    <source>
        <dbReference type="Proteomes" id="UP001431209"/>
    </source>
</evidence>
<comment type="caution">
    <text evidence="1">The sequence shown here is derived from an EMBL/GenBank/DDBJ whole genome shotgun (WGS) entry which is preliminary data.</text>
</comment>
<accession>A0AAW2ZG73</accession>
<dbReference type="Proteomes" id="UP001431209">
    <property type="component" value="Unassembled WGS sequence"/>
</dbReference>